<keyword evidence="8 12" id="KW-0406">Ion transport</keyword>
<dbReference type="EMBL" id="JABDTM020012770">
    <property type="protein sequence ID" value="KAH0820147.1"/>
    <property type="molecule type" value="Genomic_DNA"/>
</dbReference>
<evidence type="ECO:0000313" key="15">
    <source>
        <dbReference type="EMBL" id="KAH0820147.1"/>
    </source>
</evidence>
<keyword evidence="5 12" id="KW-0812">Transmembrane</keyword>
<feature type="transmembrane region" description="Helical" evidence="14">
    <location>
        <begin position="315"/>
        <end position="337"/>
    </location>
</feature>
<sequence length="1106" mass="127073">MCGCVDFYMPRDHVTKICGAPMKPCMLKAEKMLLSQNIENQLRRNGGLPMSNDTLYKSSKNCNCMPDCTSISYVIETSQSNWDSALNQLDQIFSSQENFTTHMSQLQIFFKANQFITSERNELFGPTDFLANCGGLLGKREKKGEQEREGKPKSKERKQQERKRKEDIGRRQKPTQEEKIPKEMDNEMKTMIREIREGREEKGQAKKANWIGRMKMIEEKMEQREKKERKNNVIITEIGGIILVTTRTMIGSPKNGEKDPDRGPLDDVKFVKPKKRKYPGFRKNIHDYFSEFASNTGIHGFKYMGEQERSIFEKLFWLIFFCISLYFCISLIIQTWIKWDQSPVLVSFAQSPTPVWQVPFPAITICSETKARQRVYNFTESYHKLQDHLRNEGNLTDEELQKFSDVSLICDNHLHKTGNKTTSFKTIEYLIDIAPPFSEVFFSCKWTSMNETCDHLFSPMLTEDGICFTFNMLDRSEFFTNAVYLHGEYMGHNRRSEGWTLENGYPKNAEKDTFPRRAMSAGSKAGLFLLLRAYEQDLDYVCRGPVQGFKVLLHHPAEVPRVGTQYFRAPLNQEIVVAVKPDMMTTSQGLRSYEPHRRQCFFAEERQLQFFQNYTQQNCQVECVANFTLAKCGCVAYHMPHEEATKICGSGSIVCVFEAEQELLSQEVEMGINRYDPKNNEEGALSNCDCLPACTSITYNAETSQADFNWPKVFEAFKANFSEFPGQTPVFVNVALNPAPVWKVPFPAITICPETKIKQRIYNFTDYYHKVMKHSTTDEDALTDDELQQFADSSLVCDQHLYTSGNKTASVDTIRHLTEVAPPLDEVLFSCKWNSNNESCDSLFTPILTEDGICFTFNTLDRSELFTNAAYFDDDFITQDNRAEGWTLDHGYPKDVGLDTFPRRATSAGSKSGMFLLLRGYKQDLDYVCRGPVQGFKVLLHHPAELPRIATRYFRAAVNQEALVAVKPNVRLTSMNLKHYGPHLRQCFFAEERQLYFFRDYTQQNCQIECLANYTLSKCGCVAYHMPREESTEICGSGSNRCLFEAEEELLTHDGEVESSSKKADKMCDCPPSCTSITYDVETSQADFEWQKVFEAFKADINEFPG</sequence>
<evidence type="ECO:0000256" key="9">
    <source>
        <dbReference type="ARBA" id="ARBA00023136"/>
    </source>
</evidence>
<organism evidence="15 16">
    <name type="scientific">Tenebrio molitor</name>
    <name type="common">Yellow mealworm beetle</name>
    <dbReference type="NCBI Taxonomy" id="7067"/>
    <lineage>
        <taxon>Eukaryota</taxon>
        <taxon>Metazoa</taxon>
        <taxon>Ecdysozoa</taxon>
        <taxon>Arthropoda</taxon>
        <taxon>Hexapoda</taxon>
        <taxon>Insecta</taxon>
        <taxon>Pterygota</taxon>
        <taxon>Neoptera</taxon>
        <taxon>Endopterygota</taxon>
        <taxon>Coleoptera</taxon>
        <taxon>Polyphaga</taxon>
        <taxon>Cucujiformia</taxon>
        <taxon>Tenebrionidae</taxon>
        <taxon>Tenebrio</taxon>
    </lineage>
</organism>
<dbReference type="GO" id="GO:0005886">
    <property type="term" value="C:plasma membrane"/>
    <property type="evidence" value="ECO:0007669"/>
    <property type="project" value="TreeGrafter"/>
</dbReference>
<dbReference type="Pfam" id="PF00858">
    <property type="entry name" value="ASC"/>
    <property type="match status" value="3"/>
</dbReference>
<name>A0A8J6LIL1_TENMO</name>
<dbReference type="AlphaFoldDB" id="A0A8J6LIL1"/>
<dbReference type="InterPro" id="IPR001873">
    <property type="entry name" value="ENaC"/>
</dbReference>
<dbReference type="Gene3D" id="2.60.470.10">
    <property type="entry name" value="Acid-sensing ion channels like domains"/>
    <property type="match status" value="2"/>
</dbReference>
<keyword evidence="6 14" id="KW-1133">Transmembrane helix</keyword>
<keyword evidence="16" id="KW-1185">Reference proteome</keyword>
<evidence type="ECO:0008006" key="17">
    <source>
        <dbReference type="Google" id="ProtNLM"/>
    </source>
</evidence>
<evidence type="ECO:0000256" key="14">
    <source>
        <dbReference type="SAM" id="Phobius"/>
    </source>
</evidence>
<dbReference type="GO" id="GO:0015280">
    <property type="term" value="F:ligand-gated sodium channel activity"/>
    <property type="evidence" value="ECO:0007669"/>
    <property type="project" value="TreeGrafter"/>
</dbReference>
<evidence type="ECO:0000256" key="6">
    <source>
        <dbReference type="ARBA" id="ARBA00022989"/>
    </source>
</evidence>
<evidence type="ECO:0000256" key="2">
    <source>
        <dbReference type="ARBA" id="ARBA00007193"/>
    </source>
</evidence>
<comment type="similarity">
    <text evidence="2 12">Belongs to the amiloride-sensitive sodium channel (TC 1.A.6) family.</text>
</comment>
<keyword evidence="3 12" id="KW-0813">Transport</keyword>
<keyword evidence="10 12" id="KW-0739">Sodium transport</keyword>
<dbReference type="PANTHER" id="PTHR11690">
    <property type="entry name" value="AMILORIDE-SENSITIVE SODIUM CHANNEL-RELATED"/>
    <property type="match status" value="1"/>
</dbReference>
<proteinExistence type="inferred from homology"/>
<reference evidence="15" key="1">
    <citation type="journal article" date="2020" name="J Insects Food Feed">
        <title>The yellow mealworm (Tenebrio molitor) genome: a resource for the emerging insects as food and feed industry.</title>
        <authorList>
            <person name="Eriksson T."/>
            <person name="Andere A."/>
            <person name="Kelstrup H."/>
            <person name="Emery V."/>
            <person name="Picard C."/>
        </authorList>
    </citation>
    <scope>NUCLEOTIDE SEQUENCE</scope>
    <source>
        <strain evidence="15">Stoneville</strain>
        <tissue evidence="15">Whole head</tissue>
    </source>
</reference>
<evidence type="ECO:0000256" key="8">
    <source>
        <dbReference type="ARBA" id="ARBA00023065"/>
    </source>
</evidence>
<dbReference type="PANTHER" id="PTHR11690:SF288">
    <property type="entry name" value="AMILORIDE-SENSITIVE NA+ CHANNEL-RELATED"/>
    <property type="match status" value="1"/>
</dbReference>
<evidence type="ECO:0000256" key="10">
    <source>
        <dbReference type="ARBA" id="ARBA00023201"/>
    </source>
</evidence>
<evidence type="ECO:0000256" key="11">
    <source>
        <dbReference type="ARBA" id="ARBA00023303"/>
    </source>
</evidence>
<evidence type="ECO:0000313" key="16">
    <source>
        <dbReference type="Proteomes" id="UP000719412"/>
    </source>
</evidence>
<dbReference type="PROSITE" id="PS01206">
    <property type="entry name" value="ASC"/>
    <property type="match status" value="2"/>
</dbReference>
<accession>A0A8J6LIL1</accession>
<keyword evidence="9 14" id="KW-0472">Membrane</keyword>
<evidence type="ECO:0000256" key="1">
    <source>
        <dbReference type="ARBA" id="ARBA00004141"/>
    </source>
</evidence>
<evidence type="ECO:0000256" key="13">
    <source>
        <dbReference type="SAM" id="MobiDB-lite"/>
    </source>
</evidence>
<evidence type="ECO:0000256" key="4">
    <source>
        <dbReference type="ARBA" id="ARBA00022461"/>
    </source>
</evidence>
<reference evidence="15" key="2">
    <citation type="submission" date="2021-08" db="EMBL/GenBank/DDBJ databases">
        <authorList>
            <person name="Eriksson T."/>
        </authorList>
    </citation>
    <scope>NUCLEOTIDE SEQUENCE</scope>
    <source>
        <strain evidence="15">Stoneville</strain>
        <tissue evidence="15">Whole head</tissue>
    </source>
</reference>
<evidence type="ECO:0000256" key="12">
    <source>
        <dbReference type="RuleBase" id="RU000679"/>
    </source>
</evidence>
<keyword evidence="7" id="KW-0915">Sodium</keyword>
<comment type="subcellular location">
    <subcellularLocation>
        <location evidence="1">Membrane</location>
        <topology evidence="1">Multi-pass membrane protein</topology>
    </subcellularLocation>
</comment>
<evidence type="ECO:0000256" key="5">
    <source>
        <dbReference type="ARBA" id="ARBA00022692"/>
    </source>
</evidence>
<keyword evidence="11 12" id="KW-0407">Ion channel</keyword>
<dbReference type="InterPro" id="IPR020903">
    <property type="entry name" value="ENaC_CS"/>
</dbReference>
<comment type="caution">
    <text evidence="15">The sequence shown here is derived from an EMBL/GenBank/DDBJ whole genome shotgun (WGS) entry which is preliminary data.</text>
</comment>
<feature type="region of interest" description="Disordered" evidence="13">
    <location>
        <begin position="141"/>
        <end position="187"/>
    </location>
</feature>
<evidence type="ECO:0000256" key="3">
    <source>
        <dbReference type="ARBA" id="ARBA00022448"/>
    </source>
</evidence>
<protein>
    <recommendedName>
        <fullName evidence="17">Pickpocket protein 28</fullName>
    </recommendedName>
</protein>
<keyword evidence="4 12" id="KW-0894">Sodium channel</keyword>
<gene>
    <name evidence="15" type="ORF">GEV33_002644</name>
</gene>
<evidence type="ECO:0000256" key="7">
    <source>
        <dbReference type="ARBA" id="ARBA00023053"/>
    </source>
</evidence>
<dbReference type="Proteomes" id="UP000719412">
    <property type="component" value="Unassembled WGS sequence"/>
</dbReference>